<dbReference type="RefSeq" id="WP_126627056.1">
    <property type="nucleotide sequence ID" value="NZ_BIFT01000001.1"/>
</dbReference>
<keyword evidence="5" id="KW-1185">Reference proteome</keyword>
<sequence length="237" mass="27400">MSTTQVTAVLYQLQLVDLELDRVVAEKQSLSTSLQGSATLRKARAEYDTARQHMLSNQQAQQDAEWSLEEVKQRLANQERRLYGGLIQNGKELQALQQEIQTVRAQQSRQEERLLEAMDSTEAATEVAQRKAVALQEAEEHWNQEVQALQLRREQVDARWQELNTKRQGIAVTLGENLLKRYETMRRTKQGRAVSKVDQNSCQWCRVILTPSELQQVRISPELQTCTNCGRILYYER</sequence>
<dbReference type="Pfam" id="PF02591">
    <property type="entry name" value="Zn_ribbon_9"/>
    <property type="match status" value="1"/>
</dbReference>
<organism evidence="4 5">
    <name type="scientific">Dictyobacter alpinus</name>
    <dbReference type="NCBI Taxonomy" id="2014873"/>
    <lineage>
        <taxon>Bacteria</taxon>
        <taxon>Bacillati</taxon>
        <taxon>Chloroflexota</taxon>
        <taxon>Ktedonobacteria</taxon>
        <taxon>Ktedonobacterales</taxon>
        <taxon>Dictyobacteraceae</taxon>
        <taxon>Dictyobacter</taxon>
    </lineage>
</organism>
<keyword evidence="1" id="KW-0175">Coiled coil</keyword>
<evidence type="ECO:0008006" key="6">
    <source>
        <dbReference type="Google" id="ProtNLM"/>
    </source>
</evidence>
<dbReference type="Pfam" id="PF24481">
    <property type="entry name" value="CT398_CC"/>
    <property type="match status" value="1"/>
</dbReference>
<dbReference type="Proteomes" id="UP000287171">
    <property type="component" value="Unassembled WGS sequence"/>
</dbReference>
<dbReference type="InterPro" id="IPR056003">
    <property type="entry name" value="CT398_CC_hairpin"/>
</dbReference>
<dbReference type="OrthoDB" id="9795058at2"/>
<reference evidence="5" key="1">
    <citation type="submission" date="2018-12" db="EMBL/GenBank/DDBJ databases">
        <title>Tengunoibacter tsumagoiensis gen. nov., sp. nov., Dictyobacter kobayashii sp. nov., D. alpinus sp. nov., and D. joshuensis sp. nov. and description of Dictyobacteraceae fam. nov. within the order Ktedonobacterales isolated from Tengu-no-mugimeshi.</title>
        <authorList>
            <person name="Wang C.M."/>
            <person name="Zheng Y."/>
            <person name="Sakai Y."/>
            <person name="Toyoda A."/>
            <person name="Minakuchi Y."/>
            <person name="Abe K."/>
            <person name="Yokota A."/>
            <person name="Yabe S."/>
        </authorList>
    </citation>
    <scope>NUCLEOTIDE SEQUENCE [LARGE SCALE GENOMIC DNA]</scope>
    <source>
        <strain evidence="5">Uno16</strain>
    </source>
</reference>
<evidence type="ECO:0000313" key="5">
    <source>
        <dbReference type="Proteomes" id="UP000287171"/>
    </source>
</evidence>
<feature type="domain" description="C4-type zinc ribbon" evidence="2">
    <location>
        <begin position="201"/>
        <end position="233"/>
    </location>
</feature>
<dbReference type="Gene3D" id="1.10.287.1490">
    <property type="match status" value="1"/>
</dbReference>
<dbReference type="AlphaFoldDB" id="A0A402B5L6"/>
<proteinExistence type="predicted"/>
<dbReference type="EMBL" id="BIFT01000001">
    <property type="protein sequence ID" value="GCE26627.1"/>
    <property type="molecule type" value="Genomic_DNA"/>
</dbReference>
<accession>A0A402B5L6</accession>
<evidence type="ECO:0000256" key="1">
    <source>
        <dbReference type="SAM" id="Coils"/>
    </source>
</evidence>
<protein>
    <recommendedName>
        <fullName evidence="6">C4-type zinc ribbon domain-containing protein</fullName>
    </recommendedName>
</protein>
<evidence type="ECO:0000259" key="2">
    <source>
        <dbReference type="Pfam" id="PF02591"/>
    </source>
</evidence>
<dbReference type="InterPro" id="IPR003743">
    <property type="entry name" value="Zf-RING_7"/>
</dbReference>
<feature type="domain" description="CT398-like coiled coil hairpin" evidence="3">
    <location>
        <begin position="13"/>
        <end position="189"/>
    </location>
</feature>
<feature type="coiled-coil region" evidence="1">
    <location>
        <begin position="61"/>
        <end position="152"/>
    </location>
</feature>
<comment type="caution">
    <text evidence="4">The sequence shown here is derived from an EMBL/GenBank/DDBJ whole genome shotgun (WGS) entry which is preliminary data.</text>
</comment>
<evidence type="ECO:0000259" key="3">
    <source>
        <dbReference type="Pfam" id="PF24481"/>
    </source>
</evidence>
<evidence type="ECO:0000313" key="4">
    <source>
        <dbReference type="EMBL" id="GCE26627.1"/>
    </source>
</evidence>
<name>A0A402B5L6_9CHLR</name>
<gene>
    <name evidence="4" type="ORF">KDA_21110</name>
</gene>